<name>A0A849CAG9_9NOCA</name>
<evidence type="ECO:0000259" key="3">
    <source>
        <dbReference type="Pfam" id="PF13649"/>
    </source>
</evidence>
<proteinExistence type="predicted"/>
<dbReference type="Proteomes" id="UP000586827">
    <property type="component" value="Unassembled WGS sequence"/>
</dbReference>
<dbReference type="GO" id="GO:0032259">
    <property type="term" value="P:methylation"/>
    <property type="evidence" value="ECO:0007669"/>
    <property type="project" value="UniProtKB-KW"/>
</dbReference>
<dbReference type="Pfam" id="PF13649">
    <property type="entry name" value="Methyltransf_25"/>
    <property type="match status" value="1"/>
</dbReference>
<sequence length="275" mass="30562">MPYKPDDLFHGAAPYYAKFRPGYPPQFFTELRKRFGLNGTQQVLDLGCGTGQIAIPLAPAVATVFAVDPDHDMLAEGKRSAADTDNIEWLRGDSSNLDSLNLPPLDAVIMGKSFHWTDRTALLSNLDTLIRPHGAVVVVTGELHDAAAAPPWDDVVTSLRAKYLGPRRRAGSGTYQRTEETHFDVLVRSPFHDVEILQWQWNLERDVDAIVGLQFSYSYSNPTQFGSEERCAAFADELRTALLSRYPTGVVTEPHTIEALIATRSSGYIGHLRHR</sequence>
<keyword evidence="5" id="KW-1185">Reference proteome</keyword>
<comment type="caution">
    <text evidence="4">The sequence shown here is derived from an EMBL/GenBank/DDBJ whole genome shotgun (WGS) entry which is preliminary data.</text>
</comment>
<dbReference type="SUPFAM" id="SSF53335">
    <property type="entry name" value="S-adenosyl-L-methionine-dependent methyltransferases"/>
    <property type="match status" value="1"/>
</dbReference>
<dbReference type="PANTHER" id="PTHR44942">
    <property type="entry name" value="METHYLTRANSF_11 DOMAIN-CONTAINING PROTEIN"/>
    <property type="match status" value="1"/>
</dbReference>
<feature type="domain" description="Methyltransferase" evidence="3">
    <location>
        <begin position="43"/>
        <end position="134"/>
    </location>
</feature>
<dbReference type="CDD" id="cd02440">
    <property type="entry name" value="AdoMet_MTases"/>
    <property type="match status" value="1"/>
</dbReference>
<evidence type="ECO:0000313" key="4">
    <source>
        <dbReference type="EMBL" id="NNH72937.1"/>
    </source>
</evidence>
<evidence type="ECO:0000256" key="2">
    <source>
        <dbReference type="ARBA" id="ARBA00022679"/>
    </source>
</evidence>
<dbReference type="InterPro" id="IPR041698">
    <property type="entry name" value="Methyltransf_25"/>
</dbReference>
<dbReference type="Gene3D" id="3.40.50.150">
    <property type="entry name" value="Vaccinia Virus protein VP39"/>
    <property type="match status" value="1"/>
</dbReference>
<evidence type="ECO:0000256" key="1">
    <source>
        <dbReference type="ARBA" id="ARBA00022603"/>
    </source>
</evidence>
<gene>
    <name evidence="4" type="ORF">HLB23_24270</name>
</gene>
<keyword evidence="1 4" id="KW-0489">Methyltransferase</keyword>
<accession>A0A849CAG9</accession>
<protein>
    <submittedName>
        <fullName evidence="4">Class I SAM-dependent methyltransferase</fullName>
    </submittedName>
</protein>
<organism evidence="4 5">
    <name type="scientific">Nocardia uniformis</name>
    <dbReference type="NCBI Taxonomy" id="53432"/>
    <lineage>
        <taxon>Bacteria</taxon>
        <taxon>Bacillati</taxon>
        <taxon>Actinomycetota</taxon>
        <taxon>Actinomycetes</taxon>
        <taxon>Mycobacteriales</taxon>
        <taxon>Nocardiaceae</taxon>
        <taxon>Nocardia</taxon>
    </lineage>
</organism>
<dbReference type="AlphaFoldDB" id="A0A849CAG9"/>
<dbReference type="InterPro" id="IPR029063">
    <property type="entry name" value="SAM-dependent_MTases_sf"/>
</dbReference>
<dbReference type="GO" id="GO:0008168">
    <property type="term" value="F:methyltransferase activity"/>
    <property type="evidence" value="ECO:0007669"/>
    <property type="project" value="UniProtKB-KW"/>
</dbReference>
<dbReference type="InterPro" id="IPR051052">
    <property type="entry name" value="Diverse_substrate_MTase"/>
</dbReference>
<dbReference type="EMBL" id="JABELX010000008">
    <property type="protein sequence ID" value="NNH72937.1"/>
    <property type="molecule type" value="Genomic_DNA"/>
</dbReference>
<dbReference type="RefSeq" id="WP_067529656.1">
    <property type="nucleotide sequence ID" value="NZ_JABELX010000008.1"/>
</dbReference>
<dbReference type="PANTHER" id="PTHR44942:SF4">
    <property type="entry name" value="METHYLTRANSFERASE TYPE 11 DOMAIN-CONTAINING PROTEIN"/>
    <property type="match status" value="1"/>
</dbReference>
<evidence type="ECO:0000313" key="5">
    <source>
        <dbReference type="Proteomes" id="UP000586827"/>
    </source>
</evidence>
<reference evidence="4 5" key="1">
    <citation type="submission" date="2020-05" db="EMBL/GenBank/DDBJ databases">
        <title>MicrobeNet Type strains.</title>
        <authorList>
            <person name="Nicholson A.C."/>
        </authorList>
    </citation>
    <scope>NUCLEOTIDE SEQUENCE [LARGE SCALE GENOMIC DNA]</scope>
    <source>
        <strain evidence="4 5">JCM 3224</strain>
    </source>
</reference>
<keyword evidence="2 4" id="KW-0808">Transferase</keyword>